<comment type="caution">
    <text evidence="1">The sequence shown here is derived from an EMBL/GenBank/DDBJ whole genome shotgun (WGS) entry which is preliminary data.</text>
</comment>
<gene>
    <name evidence="1" type="ORF">EV420DRAFT_1487505</name>
</gene>
<dbReference type="EMBL" id="JAUEPS010000126">
    <property type="protein sequence ID" value="KAK0436477.1"/>
    <property type="molecule type" value="Genomic_DNA"/>
</dbReference>
<dbReference type="Proteomes" id="UP001175211">
    <property type="component" value="Unassembled WGS sequence"/>
</dbReference>
<proteinExistence type="predicted"/>
<dbReference type="RefSeq" id="XP_060322280.1">
    <property type="nucleotide sequence ID" value="XM_060470531.1"/>
</dbReference>
<keyword evidence="2" id="KW-1185">Reference proteome</keyword>
<dbReference type="GeneID" id="85354079"/>
<sequence length="288" mass="31665">MEQMVIDDLLRKNVDVGDHCAGGLIVPALSSLLKSHAPASVALVQPSETGHGLQLSKSWNTGPFTTLALTASDVHISTPTTVRSCRRHDDRRHHAISYHIDQARDEPHGRCRHHTWDEIMILPGRRRQYYPAMLASLPPWHDNSAYMQVLEWHQSPSRYCLNLDNLVPTSDVKALTARFGAATSQRERLSIPIIQDCFTGAAISDTAAIVAHLDETAVGLVVPSWDLMPVPTSTPTWTMIPHLPFSDAVIDAFAFLPAIPPPVLNEKDEKYDGGVGGVPKMQVPEGEV</sequence>
<evidence type="ECO:0000313" key="1">
    <source>
        <dbReference type="EMBL" id="KAK0436477.1"/>
    </source>
</evidence>
<protein>
    <submittedName>
        <fullName evidence="1">Uncharacterized protein</fullName>
    </submittedName>
</protein>
<accession>A0AA39J5E8</accession>
<organism evidence="1 2">
    <name type="scientific">Armillaria tabescens</name>
    <name type="common">Ringless honey mushroom</name>
    <name type="synonym">Agaricus tabescens</name>
    <dbReference type="NCBI Taxonomy" id="1929756"/>
    <lineage>
        <taxon>Eukaryota</taxon>
        <taxon>Fungi</taxon>
        <taxon>Dikarya</taxon>
        <taxon>Basidiomycota</taxon>
        <taxon>Agaricomycotina</taxon>
        <taxon>Agaricomycetes</taxon>
        <taxon>Agaricomycetidae</taxon>
        <taxon>Agaricales</taxon>
        <taxon>Marasmiineae</taxon>
        <taxon>Physalacriaceae</taxon>
        <taxon>Desarmillaria</taxon>
    </lineage>
</organism>
<dbReference type="AlphaFoldDB" id="A0AA39J5E8"/>
<evidence type="ECO:0000313" key="2">
    <source>
        <dbReference type="Proteomes" id="UP001175211"/>
    </source>
</evidence>
<reference evidence="1" key="1">
    <citation type="submission" date="2023-06" db="EMBL/GenBank/DDBJ databases">
        <authorList>
            <consortium name="Lawrence Berkeley National Laboratory"/>
            <person name="Ahrendt S."/>
            <person name="Sahu N."/>
            <person name="Indic B."/>
            <person name="Wong-Bajracharya J."/>
            <person name="Merenyi Z."/>
            <person name="Ke H.-M."/>
            <person name="Monk M."/>
            <person name="Kocsube S."/>
            <person name="Drula E."/>
            <person name="Lipzen A."/>
            <person name="Balint B."/>
            <person name="Henrissat B."/>
            <person name="Andreopoulos B."/>
            <person name="Martin F.M."/>
            <person name="Harder C.B."/>
            <person name="Rigling D."/>
            <person name="Ford K.L."/>
            <person name="Foster G.D."/>
            <person name="Pangilinan J."/>
            <person name="Papanicolaou A."/>
            <person name="Barry K."/>
            <person name="LaButti K."/>
            <person name="Viragh M."/>
            <person name="Koriabine M."/>
            <person name="Yan M."/>
            <person name="Riley R."/>
            <person name="Champramary S."/>
            <person name="Plett K.L."/>
            <person name="Tsai I.J."/>
            <person name="Slot J."/>
            <person name="Sipos G."/>
            <person name="Plett J."/>
            <person name="Nagy L.G."/>
            <person name="Grigoriev I.V."/>
        </authorList>
    </citation>
    <scope>NUCLEOTIDE SEQUENCE</scope>
    <source>
        <strain evidence="1">CCBAS 213</strain>
    </source>
</reference>
<name>A0AA39J5E8_ARMTA</name>